<evidence type="ECO:0000256" key="1">
    <source>
        <dbReference type="SAM" id="Phobius"/>
    </source>
</evidence>
<protein>
    <submittedName>
        <fullName evidence="2">Uncharacterized protein</fullName>
    </submittedName>
</protein>
<proteinExistence type="predicted"/>
<feature type="transmembrane region" description="Helical" evidence="1">
    <location>
        <begin position="12"/>
        <end position="32"/>
    </location>
</feature>
<name>A0A345VJD6_9STRE</name>
<reference evidence="2 3" key="1">
    <citation type="submission" date="2017-07" db="EMBL/GenBank/DDBJ databases">
        <title>Streptococcus pluranimalium as cause of bovine abortion.</title>
        <authorList>
            <person name="Rodriguez Campos S."/>
            <person name="Gobeli Brawand S."/>
            <person name="Brodard I."/>
            <person name="Rychener L."/>
            <person name="Perreten V."/>
        </authorList>
    </citation>
    <scope>NUCLEOTIDE SEQUENCE [LARGE SCALE GENOMIC DNA]</scope>
    <source>
        <strain evidence="2 3">14A0014</strain>
    </source>
</reference>
<keyword evidence="1" id="KW-1133">Transmembrane helix</keyword>
<gene>
    <name evidence="2" type="ORF">Sp14A_09170</name>
</gene>
<accession>A0A345VJD6</accession>
<evidence type="ECO:0000313" key="3">
    <source>
        <dbReference type="Proteomes" id="UP000255411"/>
    </source>
</evidence>
<feature type="transmembrane region" description="Helical" evidence="1">
    <location>
        <begin position="56"/>
        <end position="77"/>
    </location>
</feature>
<dbReference type="Proteomes" id="UP000255411">
    <property type="component" value="Chromosome"/>
</dbReference>
<organism evidence="2 3">
    <name type="scientific">Streptococcus pluranimalium</name>
    <dbReference type="NCBI Taxonomy" id="82348"/>
    <lineage>
        <taxon>Bacteria</taxon>
        <taxon>Bacillati</taxon>
        <taxon>Bacillota</taxon>
        <taxon>Bacilli</taxon>
        <taxon>Lactobacillales</taxon>
        <taxon>Streptococcaceae</taxon>
        <taxon>Streptococcus</taxon>
    </lineage>
</organism>
<keyword evidence="1" id="KW-0472">Membrane</keyword>
<dbReference type="AlphaFoldDB" id="A0A345VJD6"/>
<evidence type="ECO:0000313" key="2">
    <source>
        <dbReference type="EMBL" id="AXJ12838.1"/>
    </source>
</evidence>
<keyword evidence="1" id="KW-0812">Transmembrane</keyword>
<sequence length="117" mass="13728">MKVKRKPLIPYLLLGTLLAYIMHRAYVLYSMAPEPDITNLFKPYAYVLEKITERPYFYWNTSPLALLAALVGFFYHLSSPSRYLTKNILSLVIQIRKLFYFGLKFSEKSVYKSNTLC</sequence>
<dbReference type="EMBL" id="CP022601">
    <property type="protein sequence ID" value="AXJ12838.1"/>
    <property type="molecule type" value="Genomic_DNA"/>
</dbReference>